<evidence type="ECO:0000313" key="2">
    <source>
        <dbReference type="EMBL" id="MFM9616230.1"/>
    </source>
</evidence>
<feature type="region of interest" description="Disordered" evidence="1">
    <location>
        <begin position="1"/>
        <end position="49"/>
    </location>
</feature>
<gene>
    <name evidence="2" type="ORF">ACKI18_47740</name>
</gene>
<dbReference type="EMBL" id="JBJVNI010000286">
    <property type="protein sequence ID" value="MFM9616230.1"/>
    <property type="molecule type" value="Genomic_DNA"/>
</dbReference>
<dbReference type="Proteomes" id="UP001631957">
    <property type="component" value="Unassembled WGS sequence"/>
</dbReference>
<sequence length="89" mass="8785">TKPAVAAAPAKPAAAQPAARPASDAATQVAKVTPGAATSEPIQTAAAEPAQPSFYQRALSFVPLLGGSSEPKEQAPVASVVPEAPQTVK</sequence>
<keyword evidence="3" id="KW-1185">Reference proteome</keyword>
<feature type="non-terminal residue" evidence="2">
    <location>
        <position position="1"/>
    </location>
</feature>
<comment type="caution">
    <text evidence="2">The sequence shown here is derived from an EMBL/GenBank/DDBJ whole genome shotgun (WGS) entry which is preliminary data.</text>
</comment>
<feature type="region of interest" description="Disordered" evidence="1">
    <location>
        <begin position="65"/>
        <end position="89"/>
    </location>
</feature>
<accession>A0ABW9I9R3</accession>
<feature type="compositionally biased region" description="Low complexity" evidence="1">
    <location>
        <begin position="1"/>
        <end position="26"/>
    </location>
</feature>
<name>A0ABW9I9R3_9ACTN</name>
<evidence type="ECO:0000313" key="3">
    <source>
        <dbReference type="Proteomes" id="UP001631957"/>
    </source>
</evidence>
<reference evidence="2 3" key="1">
    <citation type="submission" date="2024-12" db="EMBL/GenBank/DDBJ databases">
        <title>Forecasting of Potato common scab and diversities of Pathogenic streptomyces spp. in china.</title>
        <authorList>
            <person name="Handique U."/>
            <person name="Wu J."/>
        </authorList>
    </citation>
    <scope>NUCLEOTIDE SEQUENCE [LARGE SCALE GENOMIC DNA]</scope>
    <source>
        <strain evidence="2 3">ZRIMU1530</strain>
    </source>
</reference>
<feature type="non-terminal residue" evidence="2">
    <location>
        <position position="89"/>
    </location>
</feature>
<evidence type="ECO:0000256" key="1">
    <source>
        <dbReference type="SAM" id="MobiDB-lite"/>
    </source>
</evidence>
<proteinExistence type="predicted"/>
<protein>
    <submittedName>
        <fullName evidence="2">Uncharacterized protein</fullName>
    </submittedName>
</protein>
<organism evidence="2 3">
    <name type="scientific">Streptomyces niveiscabiei</name>
    <dbReference type="NCBI Taxonomy" id="164115"/>
    <lineage>
        <taxon>Bacteria</taxon>
        <taxon>Bacillati</taxon>
        <taxon>Actinomycetota</taxon>
        <taxon>Actinomycetes</taxon>
        <taxon>Kitasatosporales</taxon>
        <taxon>Streptomycetaceae</taxon>
        <taxon>Streptomyces</taxon>
    </lineage>
</organism>